<proteinExistence type="predicted"/>
<dbReference type="AlphaFoldDB" id="A0A445FSM2"/>
<evidence type="ECO:0000256" key="2">
    <source>
        <dbReference type="SAM" id="MobiDB-lite"/>
    </source>
</evidence>
<gene>
    <name evidence="4" type="ORF">D0Y65_048365</name>
</gene>
<feature type="region of interest" description="Disordered" evidence="2">
    <location>
        <begin position="1"/>
        <end position="36"/>
    </location>
</feature>
<dbReference type="InterPro" id="IPR018289">
    <property type="entry name" value="MULE_transposase_dom"/>
</dbReference>
<name>A0A445FSM2_GLYSO</name>
<evidence type="ECO:0000259" key="3">
    <source>
        <dbReference type="PROSITE" id="PS50158"/>
    </source>
</evidence>
<protein>
    <submittedName>
        <fullName evidence="4">Protein FAR1-RELATED SEQUENCE 7</fullName>
    </submittedName>
</protein>
<dbReference type="SUPFAM" id="SSF57756">
    <property type="entry name" value="Retrovirus zinc finger-like domains"/>
    <property type="match status" value="1"/>
</dbReference>
<dbReference type="PANTHER" id="PTHR47718">
    <property type="entry name" value="OS01G0519700 PROTEIN"/>
    <property type="match status" value="1"/>
</dbReference>
<dbReference type="InterPro" id="IPR001878">
    <property type="entry name" value="Znf_CCHC"/>
</dbReference>
<evidence type="ECO:0000256" key="1">
    <source>
        <dbReference type="PROSITE-ProRule" id="PRU00047"/>
    </source>
</evidence>
<evidence type="ECO:0000313" key="4">
    <source>
        <dbReference type="EMBL" id="RZB51908.1"/>
    </source>
</evidence>
<sequence length="485" mass="55311">MAMGEKRALSGQEGDLISRMENTEEEQDADFVNAENESVPNSKVVKNCKGEKTQQTFLCSRQGVREDKGRWEVKEFSDEHNHKLLPPECSKNKFLCPFVIFSGVNNHNQTVIFATALVSDETEQKYVLLLEQFVDAMKGKAPVSVTTDGDLAMKNAIKSAFPYVHHRLCVWHLICNANSNVHILGFMKSFKKCMLGDFEVGKFENLWDEMVNEFGLHESRWIADMHNKRHMWATSYIKGSFFAGISTTSREGFHSHLGKFVSSKIGLFEFVEQFQRCLTYFRYRKFKADFDSDYESTGLPCDHIVSVLVHLDFVKFPKCLVLDRWSKSARKCIRERFKDGSMNWDSSLVARHVQLHFIFREVASLSYRDNDDYNHIVNLLIEELAKLRLTQGGNDDSEAVDNDAVNVLVEDPTVVRTKGCGPNLESLSRRSKRNIKCRNCGDHGHNKRSCVSASKNTQGDGTLNWGIHVITCKGCRKDIIDSSCK</sequence>
<keyword evidence="1" id="KW-0479">Metal-binding</keyword>
<comment type="caution">
    <text evidence="4">The sequence shown here is derived from an EMBL/GenBank/DDBJ whole genome shotgun (WGS) entry which is preliminary data.</text>
</comment>
<keyword evidence="1" id="KW-0862">Zinc</keyword>
<dbReference type="Proteomes" id="UP000289340">
    <property type="component" value="Chromosome 18"/>
</dbReference>
<keyword evidence="1" id="KW-0863">Zinc-finger</keyword>
<dbReference type="InterPro" id="IPR036875">
    <property type="entry name" value="Znf_CCHC_sf"/>
</dbReference>
<reference evidence="4 5" key="1">
    <citation type="submission" date="2018-09" db="EMBL/GenBank/DDBJ databases">
        <title>A high-quality reference genome of wild soybean provides a powerful tool to mine soybean genomes.</title>
        <authorList>
            <person name="Xie M."/>
            <person name="Chung C.Y.L."/>
            <person name="Li M.-W."/>
            <person name="Wong F.-L."/>
            <person name="Chan T.-F."/>
            <person name="Lam H.-M."/>
        </authorList>
    </citation>
    <scope>NUCLEOTIDE SEQUENCE [LARGE SCALE GENOMIC DNA]</scope>
    <source>
        <strain evidence="5">cv. W05</strain>
        <tissue evidence="4">Hypocotyl of etiolated seedlings</tissue>
    </source>
</reference>
<evidence type="ECO:0000313" key="5">
    <source>
        <dbReference type="Proteomes" id="UP000289340"/>
    </source>
</evidence>
<dbReference type="GO" id="GO:0008270">
    <property type="term" value="F:zinc ion binding"/>
    <property type="evidence" value="ECO:0007669"/>
    <property type="project" value="UniProtKB-KW"/>
</dbReference>
<accession>A0A445FSM2</accession>
<feature type="domain" description="CCHC-type" evidence="3">
    <location>
        <begin position="436"/>
        <end position="450"/>
    </location>
</feature>
<dbReference type="Pfam" id="PF10551">
    <property type="entry name" value="MULE"/>
    <property type="match status" value="1"/>
</dbReference>
<organism evidence="4 5">
    <name type="scientific">Glycine soja</name>
    <name type="common">Wild soybean</name>
    <dbReference type="NCBI Taxonomy" id="3848"/>
    <lineage>
        <taxon>Eukaryota</taxon>
        <taxon>Viridiplantae</taxon>
        <taxon>Streptophyta</taxon>
        <taxon>Embryophyta</taxon>
        <taxon>Tracheophyta</taxon>
        <taxon>Spermatophyta</taxon>
        <taxon>Magnoliopsida</taxon>
        <taxon>eudicotyledons</taxon>
        <taxon>Gunneridae</taxon>
        <taxon>Pentapetalae</taxon>
        <taxon>rosids</taxon>
        <taxon>fabids</taxon>
        <taxon>Fabales</taxon>
        <taxon>Fabaceae</taxon>
        <taxon>Papilionoideae</taxon>
        <taxon>50 kb inversion clade</taxon>
        <taxon>NPAAA clade</taxon>
        <taxon>indigoferoid/millettioid clade</taxon>
        <taxon>Phaseoleae</taxon>
        <taxon>Glycine</taxon>
        <taxon>Glycine subgen. Soja</taxon>
    </lineage>
</organism>
<dbReference type="EMBL" id="QZWG01000018">
    <property type="protein sequence ID" value="RZB51908.1"/>
    <property type="molecule type" value="Genomic_DNA"/>
</dbReference>
<keyword evidence="5" id="KW-1185">Reference proteome</keyword>
<dbReference type="GO" id="GO:0003676">
    <property type="term" value="F:nucleic acid binding"/>
    <property type="evidence" value="ECO:0007669"/>
    <property type="project" value="InterPro"/>
</dbReference>
<dbReference type="PROSITE" id="PS50158">
    <property type="entry name" value="ZF_CCHC"/>
    <property type="match status" value="1"/>
</dbReference>